<dbReference type="EMBL" id="PQFF01000209">
    <property type="protein sequence ID" value="RHZ74329.1"/>
    <property type="molecule type" value="Genomic_DNA"/>
</dbReference>
<sequence length="178" mass="20955">MPPQILKTEYPPIDTDPHFNRVIRYFRPSDYASWAAITGFGPAFYLFLEKTANQPPTPRIGFALKLCAFVGFTGGFLFAYQRSSYRFWGWTENSREYEKDLREMRQRVKEGKPLYGESSLDDHIQQYASRFSRYAALNFVAYPVFNFVNHNYHGVDTSRYYEGIEEEKELETEEMTTD</sequence>
<evidence type="ECO:0000256" key="1">
    <source>
        <dbReference type="SAM" id="Phobius"/>
    </source>
</evidence>
<feature type="transmembrane region" description="Helical" evidence="1">
    <location>
        <begin position="60"/>
        <end position="80"/>
    </location>
</feature>
<dbReference type="STRING" id="1348612.A0A397IEK9"/>
<dbReference type="InterPro" id="IPR019721">
    <property type="entry name" value="NADH-UbQ_OxRdtase_su21_N"/>
</dbReference>
<dbReference type="Proteomes" id="UP000266861">
    <property type="component" value="Unassembled WGS sequence"/>
</dbReference>
<evidence type="ECO:0000259" key="3">
    <source>
        <dbReference type="Pfam" id="PF12853"/>
    </source>
</evidence>
<dbReference type="OrthoDB" id="196140at2759"/>
<keyword evidence="1" id="KW-1133">Transmembrane helix</keyword>
<keyword evidence="5" id="KW-1185">Reference proteome</keyword>
<dbReference type="Pfam" id="PF12853">
    <property type="entry name" value="NADH_u_ox_C"/>
    <property type="match status" value="1"/>
</dbReference>
<evidence type="ECO:0008006" key="6">
    <source>
        <dbReference type="Google" id="ProtNLM"/>
    </source>
</evidence>
<dbReference type="PANTHER" id="PTHR34062:SF1">
    <property type="entry name" value="NADH-UBIQUINONE OXIDOREDUCTASE 21KDA SUBUNIT N-TERMINAL DOMAIN-CONTAINING PROTEIN"/>
    <property type="match status" value="1"/>
</dbReference>
<dbReference type="AlphaFoldDB" id="A0A397IEK9"/>
<feature type="domain" description="NADH-ubiquinone oxidoreductase 21kDa subunit C-terminal fungi" evidence="3">
    <location>
        <begin position="102"/>
        <end position="172"/>
    </location>
</feature>
<keyword evidence="1" id="KW-0472">Membrane</keyword>
<dbReference type="InterPro" id="IPR053229">
    <property type="entry name" value="NADH-Q_oxidrdct_subunit"/>
</dbReference>
<evidence type="ECO:0000259" key="2">
    <source>
        <dbReference type="Pfam" id="PF10785"/>
    </source>
</evidence>
<comment type="caution">
    <text evidence="4">The sequence shown here is derived from an EMBL/GenBank/DDBJ whole genome shotgun (WGS) entry which is preliminary data.</text>
</comment>
<organism evidence="4 5">
    <name type="scientific">Diversispora epigaea</name>
    <dbReference type="NCBI Taxonomy" id="1348612"/>
    <lineage>
        <taxon>Eukaryota</taxon>
        <taxon>Fungi</taxon>
        <taxon>Fungi incertae sedis</taxon>
        <taxon>Mucoromycota</taxon>
        <taxon>Glomeromycotina</taxon>
        <taxon>Glomeromycetes</taxon>
        <taxon>Diversisporales</taxon>
        <taxon>Diversisporaceae</taxon>
        <taxon>Diversispora</taxon>
    </lineage>
</organism>
<name>A0A397IEK9_9GLOM</name>
<accession>A0A397IEK9</accession>
<dbReference type="InterPro" id="IPR024549">
    <property type="entry name" value="NADH-UbQ_OxRdtase_su21_C_fun"/>
</dbReference>
<protein>
    <recommendedName>
        <fullName evidence="6">NADH-ubiquinone oxidoreductase 21kDa subunit N-terminal domain-containing protein</fullName>
    </recommendedName>
</protein>
<reference evidence="4 5" key="1">
    <citation type="submission" date="2018-08" db="EMBL/GenBank/DDBJ databases">
        <title>Genome and evolution of the arbuscular mycorrhizal fungus Diversispora epigaea (formerly Glomus versiforme) and its bacterial endosymbionts.</title>
        <authorList>
            <person name="Sun X."/>
            <person name="Fei Z."/>
            <person name="Harrison M."/>
        </authorList>
    </citation>
    <scope>NUCLEOTIDE SEQUENCE [LARGE SCALE GENOMIC DNA]</scope>
    <source>
        <strain evidence="4 5">IT104</strain>
    </source>
</reference>
<feature type="domain" description="NADH-ubiquinone oxidoreductase 21kDa subunit N-terminal" evidence="2">
    <location>
        <begin position="8"/>
        <end position="92"/>
    </location>
</feature>
<dbReference type="Pfam" id="PF10785">
    <property type="entry name" value="NADH-u_ox-rdase"/>
    <property type="match status" value="1"/>
</dbReference>
<gene>
    <name evidence="4" type="ORF">Glove_226g15</name>
</gene>
<feature type="transmembrane region" description="Helical" evidence="1">
    <location>
        <begin position="31"/>
        <end position="48"/>
    </location>
</feature>
<dbReference type="PANTHER" id="PTHR34062">
    <property type="entry name" value="OXIDOREDUCTASE 21 KDA SUBUNIT, PUTATIVE (AFU_ORTHOLOGUE AFUA_4G04750)-RELATED"/>
    <property type="match status" value="1"/>
</dbReference>
<keyword evidence="1" id="KW-0812">Transmembrane</keyword>
<proteinExistence type="predicted"/>
<evidence type="ECO:0000313" key="4">
    <source>
        <dbReference type="EMBL" id="RHZ74329.1"/>
    </source>
</evidence>
<evidence type="ECO:0000313" key="5">
    <source>
        <dbReference type="Proteomes" id="UP000266861"/>
    </source>
</evidence>